<dbReference type="EMBL" id="CP138858">
    <property type="protein sequence ID" value="WPJ96310.1"/>
    <property type="molecule type" value="Genomic_DNA"/>
</dbReference>
<keyword evidence="3" id="KW-0575">Peroxidase</keyword>
<comment type="catalytic activity">
    <reaction evidence="11">
        <text>a hydroperoxide + [thioredoxin]-dithiol = an alcohol + [thioredoxin]-disulfide + H2O</text>
        <dbReference type="Rhea" id="RHEA:62620"/>
        <dbReference type="Rhea" id="RHEA-COMP:10698"/>
        <dbReference type="Rhea" id="RHEA-COMP:10700"/>
        <dbReference type="ChEBI" id="CHEBI:15377"/>
        <dbReference type="ChEBI" id="CHEBI:29950"/>
        <dbReference type="ChEBI" id="CHEBI:30879"/>
        <dbReference type="ChEBI" id="CHEBI:35924"/>
        <dbReference type="ChEBI" id="CHEBI:50058"/>
        <dbReference type="EC" id="1.11.1.24"/>
    </reaction>
</comment>
<organism evidence="13 14">
    <name type="scientific">Coraliomargarita algicola</name>
    <dbReference type="NCBI Taxonomy" id="3092156"/>
    <lineage>
        <taxon>Bacteria</taxon>
        <taxon>Pseudomonadati</taxon>
        <taxon>Verrucomicrobiota</taxon>
        <taxon>Opitutia</taxon>
        <taxon>Puniceicoccales</taxon>
        <taxon>Coraliomargaritaceae</taxon>
        <taxon>Coraliomargarita</taxon>
    </lineage>
</organism>
<proteinExistence type="inferred from homology"/>
<gene>
    <name evidence="13" type="ORF">SH580_01160</name>
</gene>
<dbReference type="RefSeq" id="WP_319833173.1">
    <property type="nucleotide sequence ID" value="NZ_CP138858.1"/>
</dbReference>
<dbReference type="Gene3D" id="3.40.30.10">
    <property type="entry name" value="Glutaredoxin"/>
    <property type="match status" value="1"/>
</dbReference>
<evidence type="ECO:0000313" key="14">
    <source>
        <dbReference type="Proteomes" id="UP001324993"/>
    </source>
</evidence>
<dbReference type="Pfam" id="PF00578">
    <property type="entry name" value="AhpC-TSA"/>
    <property type="match status" value="1"/>
</dbReference>
<keyword evidence="6" id="KW-1015">Disulfide bond</keyword>
<evidence type="ECO:0000256" key="10">
    <source>
        <dbReference type="ARBA" id="ARBA00042639"/>
    </source>
</evidence>
<dbReference type="Proteomes" id="UP001324993">
    <property type="component" value="Chromosome"/>
</dbReference>
<evidence type="ECO:0000256" key="9">
    <source>
        <dbReference type="ARBA" id="ARBA00038489"/>
    </source>
</evidence>
<evidence type="ECO:0000256" key="2">
    <source>
        <dbReference type="ARBA" id="ARBA00013017"/>
    </source>
</evidence>
<dbReference type="PROSITE" id="PS51352">
    <property type="entry name" value="THIOREDOXIN_2"/>
    <property type="match status" value="1"/>
</dbReference>
<dbReference type="PANTHER" id="PTHR42801">
    <property type="entry name" value="THIOREDOXIN-DEPENDENT PEROXIDE REDUCTASE"/>
    <property type="match status" value="1"/>
</dbReference>
<keyword evidence="4" id="KW-0049">Antioxidant</keyword>
<evidence type="ECO:0000256" key="3">
    <source>
        <dbReference type="ARBA" id="ARBA00022559"/>
    </source>
</evidence>
<dbReference type="PANTHER" id="PTHR42801:SF7">
    <property type="entry name" value="SLL1159 PROTEIN"/>
    <property type="match status" value="1"/>
</dbReference>
<comment type="similarity">
    <text evidence="9">Belongs to the peroxiredoxin family. BCP/PrxQ subfamily.</text>
</comment>
<dbReference type="InterPro" id="IPR000866">
    <property type="entry name" value="AhpC/TSA"/>
</dbReference>
<evidence type="ECO:0000256" key="11">
    <source>
        <dbReference type="ARBA" id="ARBA00049091"/>
    </source>
</evidence>
<dbReference type="InterPro" id="IPR013766">
    <property type="entry name" value="Thioredoxin_domain"/>
</dbReference>
<reference evidence="13 14" key="1">
    <citation type="submission" date="2023-11" db="EMBL/GenBank/DDBJ databases">
        <title>Coraliomargarita sp. nov., isolated from marine algae.</title>
        <authorList>
            <person name="Lee J.K."/>
            <person name="Baek J.H."/>
            <person name="Kim J.M."/>
            <person name="Choi D.G."/>
            <person name="Jeon C.O."/>
        </authorList>
    </citation>
    <scope>NUCLEOTIDE SEQUENCE [LARGE SCALE GENOMIC DNA]</scope>
    <source>
        <strain evidence="13 14">J2-16</strain>
    </source>
</reference>
<evidence type="ECO:0000313" key="13">
    <source>
        <dbReference type="EMBL" id="WPJ96310.1"/>
    </source>
</evidence>
<dbReference type="SUPFAM" id="SSF52833">
    <property type="entry name" value="Thioredoxin-like"/>
    <property type="match status" value="1"/>
</dbReference>
<evidence type="ECO:0000259" key="12">
    <source>
        <dbReference type="PROSITE" id="PS51352"/>
    </source>
</evidence>
<dbReference type="EC" id="1.11.1.24" evidence="2"/>
<evidence type="ECO:0000256" key="4">
    <source>
        <dbReference type="ARBA" id="ARBA00022862"/>
    </source>
</evidence>
<name>A0ABZ0RMU5_9BACT</name>
<comment type="function">
    <text evidence="1">Thiol-specific peroxidase that catalyzes the reduction of hydrogen peroxide and organic hydroperoxides to water and alcohols, respectively. Plays a role in cell protection against oxidative stress by detoxifying peroxides and as sensor of hydrogen peroxide-mediated signaling events.</text>
</comment>
<feature type="domain" description="Thioredoxin" evidence="12">
    <location>
        <begin position="43"/>
        <end position="217"/>
    </location>
</feature>
<evidence type="ECO:0000256" key="1">
    <source>
        <dbReference type="ARBA" id="ARBA00003330"/>
    </source>
</evidence>
<dbReference type="InterPro" id="IPR050924">
    <property type="entry name" value="Peroxiredoxin_BCP/PrxQ"/>
</dbReference>
<evidence type="ECO:0000256" key="5">
    <source>
        <dbReference type="ARBA" id="ARBA00023002"/>
    </source>
</evidence>
<evidence type="ECO:0000256" key="8">
    <source>
        <dbReference type="ARBA" id="ARBA00032824"/>
    </source>
</evidence>
<dbReference type="InterPro" id="IPR036249">
    <property type="entry name" value="Thioredoxin-like_sf"/>
</dbReference>
<dbReference type="CDD" id="cd02970">
    <property type="entry name" value="PRX_like2"/>
    <property type="match status" value="1"/>
</dbReference>
<keyword evidence="14" id="KW-1185">Reference proteome</keyword>
<accession>A0ABZ0RMU5</accession>
<keyword evidence="7" id="KW-0676">Redox-active center</keyword>
<evidence type="ECO:0000256" key="7">
    <source>
        <dbReference type="ARBA" id="ARBA00023284"/>
    </source>
</evidence>
<evidence type="ECO:0000256" key="6">
    <source>
        <dbReference type="ARBA" id="ARBA00023157"/>
    </source>
</evidence>
<keyword evidence="5" id="KW-0560">Oxidoreductase</keyword>
<sequence>MNNLYDQLAAQAAKTRQMKPEFMQKVDALIASARESGEGAHALAVGQRAPEFSLPDAHGAPVSLSKLLQSGSVVLVFYRGSWCPYCNLQLHALQSRLAEIQKLGAQLVAISPQKPDNSLSQLERDALEFTVLSDQDCHVATQFGVAWKVPTLFLDHMRKDRGLDLVEINQGNGSRLPIPATFILDHDGQVIWNSIDVDYRTRAEPDEVIAALTKLKHTFPSQSALS</sequence>
<protein>
    <recommendedName>
        <fullName evidence="2">thioredoxin-dependent peroxiredoxin</fullName>
        <ecNumber evidence="2">1.11.1.24</ecNumber>
    </recommendedName>
    <alternativeName>
        <fullName evidence="8">Thioredoxin peroxidase</fullName>
    </alternativeName>
    <alternativeName>
        <fullName evidence="10">Thioredoxin-dependent peroxiredoxin Bcp</fullName>
    </alternativeName>
</protein>